<evidence type="ECO:0000256" key="7">
    <source>
        <dbReference type="SAM" id="Phobius"/>
    </source>
</evidence>
<feature type="transmembrane region" description="Helical" evidence="7">
    <location>
        <begin position="86"/>
        <end position="112"/>
    </location>
</feature>
<name>A0A3Q9UJ43_9ACTN</name>
<evidence type="ECO:0000256" key="2">
    <source>
        <dbReference type="ARBA" id="ARBA00006464"/>
    </source>
</evidence>
<feature type="domain" description="Bacterial sugar transferase" evidence="8">
    <location>
        <begin position="262"/>
        <end position="442"/>
    </location>
</feature>
<organism evidence="9 10">
    <name type="scientific">Acidipropionibacterium jensenii</name>
    <dbReference type="NCBI Taxonomy" id="1749"/>
    <lineage>
        <taxon>Bacteria</taxon>
        <taxon>Bacillati</taxon>
        <taxon>Actinomycetota</taxon>
        <taxon>Actinomycetes</taxon>
        <taxon>Propionibacteriales</taxon>
        <taxon>Propionibacteriaceae</taxon>
        <taxon>Acidipropionibacterium</taxon>
    </lineage>
</organism>
<dbReference type="Pfam" id="PF02397">
    <property type="entry name" value="Bac_transf"/>
    <property type="match status" value="1"/>
</dbReference>
<feature type="transmembrane region" description="Helical" evidence="7">
    <location>
        <begin position="58"/>
        <end position="79"/>
    </location>
</feature>
<evidence type="ECO:0000256" key="4">
    <source>
        <dbReference type="ARBA" id="ARBA00022692"/>
    </source>
</evidence>
<protein>
    <submittedName>
        <fullName evidence="9">Sugar transferase</fullName>
    </submittedName>
</protein>
<evidence type="ECO:0000256" key="5">
    <source>
        <dbReference type="ARBA" id="ARBA00022989"/>
    </source>
</evidence>
<feature type="transmembrane region" description="Helical" evidence="7">
    <location>
        <begin position="21"/>
        <end position="38"/>
    </location>
</feature>
<dbReference type="PANTHER" id="PTHR30576">
    <property type="entry name" value="COLANIC BIOSYNTHESIS UDP-GLUCOSE LIPID CARRIER TRANSFERASE"/>
    <property type="match status" value="1"/>
</dbReference>
<accession>A0A3Q9UJ43</accession>
<dbReference type="PANTHER" id="PTHR30576:SF0">
    <property type="entry name" value="UNDECAPRENYL-PHOSPHATE N-ACETYLGALACTOSAMINYL 1-PHOSPHATE TRANSFERASE-RELATED"/>
    <property type="match status" value="1"/>
</dbReference>
<feature type="transmembrane region" description="Helical" evidence="7">
    <location>
        <begin position="267"/>
        <end position="288"/>
    </location>
</feature>
<feature type="transmembrane region" description="Helical" evidence="7">
    <location>
        <begin position="118"/>
        <end position="140"/>
    </location>
</feature>
<dbReference type="EMBL" id="CP025570">
    <property type="protein sequence ID" value="AZZ38778.1"/>
    <property type="molecule type" value="Genomic_DNA"/>
</dbReference>
<proteinExistence type="inferred from homology"/>
<keyword evidence="5 7" id="KW-1133">Transmembrane helix</keyword>
<sequence>MRRTRVPHKVDFNKTQRLLTAVIDVAVFVGCLYLSFYLRFFTSVGFIPSRNLNDAKAAMLVSAIGFLAINVLSGVYVLYNKTVLDVWIITVVDQVLITVFIMALTFAGRWFAFPRSVLLINLGVGIIVLVVWRTLVFLAYQRIRGVKRVMVLGPPGQISGPVLNYMSNRSRRHRLTQVVDGHYLEQIRAHIDEFDTAHVSDLIPDAERTAIYDLLLGEEKEIFLTTSFEHLLLVNPTIMSIEDESIIAASPFKIPAEFDLIKRFFDFLVALIGLIIVSPVMLITAILVRTTSPGPVFYRQTRITKGGKEFRILKFRSMGVTAEKNSGPMLATTNDPRVTPVGKYLRSLRIDELPQLFNVLVGDMSMVGPRPERPFFVDQFQQENAHYRLRHNVRAGLTGYAQVYGKYASDFASKLNFDLIYIKEYSLLLDVKIMIQTIKILFDKVSSRGVDETEERDTTVRLPEGVQELH</sequence>
<keyword evidence="3 9" id="KW-0808">Transferase</keyword>
<dbReference type="GO" id="GO:0016780">
    <property type="term" value="F:phosphotransferase activity, for other substituted phosphate groups"/>
    <property type="evidence" value="ECO:0007669"/>
    <property type="project" value="TreeGrafter"/>
</dbReference>
<dbReference type="NCBIfam" id="TIGR03025">
    <property type="entry name" value="EPS_sugtrans"/>
    <property type="match status" value="1"/>
</dbReference>
<evidence type="ECO:0000256" key="3">
    <source>
        <dbReference type="ARBA" id="ARBA00022679"/>
    </source>
</evidence>
<comment type="similarity">
    <text evidence="2">Belongs to the bacterial sugar transferase family.</text>
</comment>
<dbReference type="Proteomes" id="UP000285875">
    <property type="component" value="Chromosome"/>
</dbReference>
<keyword evidence="6 7" id="KW-0472">Membrane</keyword>
<reference evidence="10" key="1">
    <citation type="submission" date="2017-12" db="EMBL/GenBank/DDBJ databases">
        <title>Whole genome sequencing of Acidipropionibacterium jensenii strains JS279 and JS280.</title>
        <authorList>
            <person name="Deptula P."/>
            <person name="Laine P."/>
            <person name="Smolander O.-P."/>
            <person name="Paulin L."/>
            <person name="Auvinen P."/>
            <person name="Varmanen P."/>
        </authorList>
    </citation>
    <scope>NUCLEOTIDE SEQUENCE [LARGE SCALE GENOMIC DNA]</scope>
    <source>
        <strain evidence="10">JS280</strain>
    </source>
</reference>
<dbReference type="RefSeq" id="WP_097798350.1">
    <property type="nucleotide sequence ID" value="NZ_CP025570.1"/>
</dbReference>
<dbReference type="InterPro" id="IPR017475">
    <property type="entry name" value="EPS_sugar_tfrase"/>
</dbReference>
<keyword evidence="4 7" id="KW-0812">Transmembrane</keyword>
<dbReference type="KEGG" id="aji:C0Z10_02355"/>
<comment type="subcellular location">
    <subcellularLocation>
        <location evidence="1">Membrane</location>
        <topology evidence="1">Multi-pass membrane protein</topology>
    </subcellularLocation>
</comment>
<evidence type="ECO:0000313" key="10">
    <source>
        <dbReference type="Proteomes" id="UP000285875"/>
    </source>
</evidence>
<evidence type="ECO:0000259" key="8">
    <source>
        <dbReference type="Pfam" id="PF02397"/>
    </source>
</evidence>
<gene>
    <name evidence="9" type="ORF">C0Z10_02355</name>
</gene>
<dbReference type="InterPro" id="IPR003362">
    <property type="entry name" value="Bact_transf"/>
</dbReference>
<dbReference type="GO" id="GO:0016020">
    <property type="term" value="C:membrane"/>
    <property type="evidence" value="ECO:0007669"/>
    <property type="project" value="UniProtKB-SubCell"/>
</dbReference>
<evidence type="ECO:0000256" key="1">
    <source>
        <dbReference type="ARBA" id="ARBA00004141"/>
    </source>
</evidence>
<dbReference type="AlphaFoldDB" id="A0A3Q9UJ43"/>
<evidence type="ECO:0000313" key="9">
    <source>
        <dbReference type="EMBL" id="AZZ38778.1"/>
    </source>
</evidence>
<evidence type="ECO:0000256" key="6">
    <source>
        <dbReference type="ARBA" id="ARBA00023136"/>
    </source>
</evidence>